<dbReference type="GO" id="GO:0003677">
    <property type="term" value="F:DNA binding"/>
    <property type="evidence" value="ECO:0007669"/>
    <property type="project" value="InterPro"/>
</dbReference>
<reference evidence="12 13" key="1">
    <citation type="submission" date="2017-12" db="EMBL/GenBank/DDBJ databases">
        <title>Sequencing, de novo assembly and annotation of complete genome of a new Thraustochytrid species, strain FCC1311.</title>
        <authorList>
            <person name="Sedici K."/>
            <person name="Godart F."/>
            <person name="Aiese Cigliano R."/>
            <person name="Sanseverino W."/>
            <person name="Barakat M."/>
            <person name="Ortet P."/>
            <person name="Marechal E."/>
            <person name="Cagnac O."/>
            <person name="Amato A."/>
        </authorList>
    </citation>
    <scope>NUCLEOTIDE SEQUENCE [LARGE SCALE GENOMIC DNA]</scope>
</reference>
<dbReference type="EMBL" id="BEYU01000285">
    <property type="protein sequence ID" value="GBG35084.1"/>
    <property type="molecule type" value="Genomic_DNA"/>
</dbReference>
<keyword evidence="2 9" id="KW-0378">Hydrolase</keyword>
<dbReference type="InterPro" id="IPR014017">
    <property type="entry name" value="DNA_helicase_UvrD-like_C"/>
</dbReference>
<evidence type="ECO:0000256" key="8">
    <source>
        <dbReference type="ARBA" id="ARBA00048988"/>
    </source>
</evidence>
<evidence type="ECO:0000313" key="12">
    <source>
        <dbReference type="EMBL" id="GBG35084.1"/>
    </source>
</evidence>
<dbReference type="AlphaFoldDB" id="A0A2R5H3T2"/>
<sequence>MIALTQEQRDILGATRRPEDVPAEGLVLRVTAAAGTGKTTTLEALAEHLLEKGHQDITYLTFNRAAASDGAARLPSKVECRTLHSQAISSLELPHYLNIESESKVESLIRKNFRQDIAHMLRTLDSSQSILLASEKVKLAFFIRKTLDRFTASKDSLENGFSSQNEYNTYYPARLHHQQEDHLPSDVGDFYTRAAREVYDLLKPDPDGNSAGGFTTYDVLMKEAELRRAPIPGSVILIDESQDCTASQIKWVLQNKRGKILVFVGDAAQTIYGFRGAKSKFLMGIRDCSDFSLTKSFRFGQNIASAANLLLFVKEKVSPKEWKPYRVTGGAAHPGTVDVGMKDINVRMPFTLIAFTNITLLTEALQIIVNARARGIPLPKFAINGSGEHSGKQRWLSTLKVIDEVIKLRQGEITRIDSYEFRDRTLDWDTFKNEVYERSLSKFITAVMLVEERQENARHDLEDFRKYVIDSNVSPGEADILLTTVHAAKGQEWDTVVMCNDLCKLATFNFEGGLSNSQFKRASAFATSMPKASFALPHWSDDLNIWYVAVTRAKRQLFLPARFCKLLKAFQIAIHQHEFEGASDFSDESALNVSLAGPWLEEASSFYPYSTLLAYIAPKPEHGVLRAQENTESKELQRNIIVKEATTPVPLKVEFEDQDEGDGSPRGASSQNWLKRSSQATDVASPEEPLRRSSRKKTRTAL</sequence>
<dbReference type="PROSITE" id="PS51198">
    <property type="entry name" value="UVRD_HELICASE_ATP_BIND"/>
    <property type="match status" value="1"/>
</dbReference>
<keyword evidence="13" id="KW-1185">Reference proteome</keyword>
<keyword evidence="5" id="KW-0413">Isomerase</keyword>
<feature type="compositionally biased region" description="Polar residues" evidence="10">
    <location>
        <begin position="667"/>
        <end position="682"/>
    </location>
</feature>
<keyword evidence="4 9" id="KW-0067">ATP-binding</keyword>
<evidence type="ECO:0000256" key="2">
    <source>
        <dbReference type="ARBA" id="ARBA00022801"/>
    </source>
</evidence>
<feature type="compositionally biased region" description="Basic residues" evidence="10">
    <location>
        <begin position="692"/>
        <end position="702"/>
    </location>
</feature>
<keyword evidence="1 9" id="KW-0547">Nucleotide-binding</keyword>
<evidence type="ECO:0000256" key="7">
    <source>
        <dbReference type="ARBA" id="ARBA00034808"/>
    </source>
</evidence>
<dbReference type="InterPro" id="IPR014016">
    <property type="entry name" value="UvrD-like_ATP-bd"/>
</dbReference>
<dbReference type="PANTHER" id="PTHR11070:SF30">
    <property type="entry name" value="F-BOX DNA HELICASE 1"/>
    <property type="match status" value="1"/>
</dbReference>
<comment type="catalytic activity">
    <reaction evidence="6">
        <text>Couples ATP hydrolysis with the unwinding of duplex DNA by translocating in the 3'-5' direction.</text>
        <dbReference type="EC" id="5.6.2.4"/>
    </reaction>
</comment>
<evidence type="ECO:0000256" key="10">
    <source>
        <dbReference type="SAM" id="MobiDB-lite"/>
    </source>
</evidence>
<accession>A0A2R5H3T2</accession>
<gene>
    <name evidence="12" type="ORF">FCC1311_113072</name>
</gene>
<keyword evidence="3 9" id="KW-0347">Helicase</keyword>
<evidence type="ECO:0000313" key="13">
    <source>
        <dbReference type="Proteomes" id="UP000241890"/>
    </source>
</evidence>
<dbReference type="Proteomes" id="UP000241890">
    <property type="component" value="Unassembled WGS sequence"/>
</dbReference>
<dbReference type="SUPFAM" id="SSF52540">
    <property type="entry name" value="P-loop containing nucleoside triphosphate hydrolases"/>
    <property type="match status" value="1"/>
</dbReference>
<dbReference type="GO" id="GO:0005634">
    <property type="term" value="C:nucleus"/>
    <property type="evidence" value="ECO:0007669"/>
    <property type="project" value="TreeGrafter"/>
</dbReference>
<dbReference type="Pfam" id="PF00580">
    <property type="entry name" value="UvrD-helicase"/>
    <property type="match status" value="1"/>
</dbReference>
<dbReference type="Pfam" id="PF13361">
    <property type="entry name" value="UvrD_C"/>
    <property type="match status" value="1"/>
</dbReference>
<feature type="binding site" evidence="9">
    <location>
        <begin position="32"/>
        <end position="39"/>
    </location>
    <ligand>
        <name>ATP</name>
        <dbReference type="ChEBI" id="CHEBI:30616"/>
    </ligand>
</feature>
<comment type="caution">
    <text evidence="12">The sequence shown here is derived from an EMBL/GenBank/DDBJ whole genome shotgun (WGS) entry which is preliminary data.</text>
</comment>
<evidence type="ECO:0000256" key="9">
    <source>
        <dbReference type="PROSITE-ProRule" id="PRU00560"/>
    </source>
</evidence>
<evidence type="ECO:0000256" key="4">
    <source>
        <dbReference type="ARBA" id="ARBA00022840"/>
    </source>
</evidence>
<dbReference type="GO" id="GO:0005524">
    <property type="term" value="F:ATP binding"/>
    <property type="evidence" value="ECO:0007669"/>
    <property type="project" value="UniProtKB-UniRule"/>
</dbReference>
<name>A0A2R5H3T2_9STRA</name>
<dbReference type="GO" id="GO:0016787">
    <property type="term" value="F:hydrolase activity"/>
    <property type="evidence" value="ECO:0007669"/>
    <property type="project" value="UniProtKB-UniRule"/>
</dbReference>
<organism evidence="12 13">
    <name type="scientific">Hondaea fermentalgiana</name>
    <dbReference type="NCBI Taxonomy" id="2315210"/>
    <lineage>
        <taxon>Eukaryota</taxon>
        <taxon>Sar</taxon>
        <taxon>Stramenopiles</taxon>
        <taxon>Bigyra</taxon>
        <taxon>Labyrinthulomycetes</taxon>
        <taxon>Thraustochytrida</taxon>
        <taxon>Thraustochytriidae</taxon>
        <taxon>Hondaea</taxon>
    </lineage>
</organism>
<dbReference type="GO" id="GO:0000724">
    <property type="term" value="P:double-strand break repair via homologous recombination"/>
    <property type="evidence" value="ECO:0007669"/>
    <property type="project" value="TreeGrafter"/>
</dbReference>
<dbReference type="InterPro" id="IPR027417">
    <property type="entry name" value="P-loop_NTPase"/>
</dbReference>
<dbReference type="GO" id="GO:0043138">
    <property type="term" value="F:3'-5' DNA helicase activity"/>
    <property type="evidence" value="ECO:0007669"/>
    <property type="project" value="UniProtKB-EC"/>
</dbReference>
<dbReference type="Gene3D" id="3.40.50.300">
    <property type="entry name" value="P-loop containing nucleotide triphosphate hydrolases"/>
    <property type="match status" value="2"/>
</dbReference>
<evidence type="ECO:0000259" key="11">
    <source>
        <dbReference type="PROSITE" id="PS51198"/>
    </source>
</evidence>
<dbReference type="InParanoid" id="A0A2R5H3T2"/>
<dbReference type="GO" id="GO:0031297">
    <property type="term" value="P:replication fork processing"/>
    <property type="evidence" value="ECO:0007669"/>
    <property type="project" value="TreeGrafter"/>
</dbReference>
<dbReference type="InterPro" id="IPR000212">
    <property type="entry name" value="DNA_helicase_UvrD/REP"/>
</dbReference>
<protein>
    <recommendedName>
        <fullName evidence="7">DNA 3'-5' helicase</fullName>
        <ecNumber evidence="7">5.6.2.4</ecNumber>
    </recommendedName>
</protein>
<dbReference type="PANTHER" id="PTHR11070">
    <property type="entry name" value="UVRD / RECB / PCRA DNA HELICASE FAMILY MEMBER"/>
    <property type="match status" value="1"/>
</dbReference>
<comment type="catalytic activity">
    <reaction evidence="8">
        <text>ATP + H2O = ADP + phosphate + H(+)</text>
        <dbReference type="Rhea" id="RHEA:13065"/>
        <dbReference type="ChEBI" id="CHEBI:15377"/>
        <dbReference type="ChEBI" id="CHEBI:15378"/>
        <dbReference type="ChEBI" id="CHEBI:30616"/>
        <dbReference type="ChEBI" id="CHEBI:43474"/>
        <dbReference type="ChEBI" id="CHEBI:456216"/>
        <dbReference type="EC" id="5.6.2.4"/>
    </reaction>
</comment>
<feature type="domain" description="UvrD-like helicase ATP-binding" evidence="11">
    <location>
        <begin position="11"/>
        <end position="306"/>
    </location>
</feature>
<dbReference type="OrthoDB" id="407198at2759"/>
<evidence type="ECO:0000256" key="3">
    <source>
        <dbReference type="ARBA" id="ARBA00022806"/>
    </source>
</evidence>
<feature type="region of interest" description="Disordered" evidence="10">
    <location>
        <begin position="651"/>
        <end position="702"/>
    </location>
</feature>
<evidence type="ECO:0000256" key="6">
    <source>
        <dbReference type="ARBA" id="ARBA00034617"/>
    </source>
</evidence>
<evidence type="ECO:0000256" key="5">
    <source>
        <dbReference type="ARBA" id="ARBA00023235"/>
    </source>
</evidence>
<proteinExistence type="predicted"/>
<dbReference type="EC" id="5.6.2.4" evidence="7"/>
<evidence type="ECO:0000256" key="1">
    <source>
        <dbReference type="ARBA" id="ARBA00022741"/>
    </source>
</evidence>